<dbReference type="InParanoid" id="A0A286UME1"/>
<gene>
    <name evidence="2" type="ORF">PNOK_0324200</name>
</gene>
<dbReference type="AlphaFoldDB" id="A0A286UME1"/>
<comment type="caution">
    <text evidence="2">The sequence shown here is derived from an EMBL/GenBank/DDBJ whole genome shotgun (WGS) entry which is preliminary data.</text>
</comment>
<feature type="chain" id="PRO_5013944398" evidence="1">
    <location>
        <begin position="21"/>
        <end position="292"/>
    </location>
</feature>
<reference evidence="2 3" key="1">
    <citation type="journal article" date="2017" name="Mol. Ecol.">
        <title>Comparative and population genomic landscape of Phellinus noxius: A hypervariable fungus causing root rot in trees.</title>
        <authorList>
            <person name="Chung C.L."/>
            <person name="Lee T.J."/>
            <person name="Akiba M."/>
            <person name="Lee H.H."/>
            <person name="Kuo T.H."/>
            <person name="Liu D."/>
            <person name="Ke H.M."/>
            <person name="Yokoi T."/>
            <person name="Roa M.B."/>
            <person name="Lu M.J."/>
            <person name="Chang Y.Y."/>
            <person name="Ann P.J."/>
            <person name="Tsai J.N."/>
            <person name="Chen C.Y."/>
            <person name="Tzean S.S."/>
            <person name="Ota Y."/>
            <person name="Hattori T."/>
            <person name="Sahashi N."/>
            <person name="Liou R.F."/>
            <person name="Kikuchi T."/>
            <person name="Tsai I.J."/>
        </authorList>
    </citation>
    <scope>NUCLEOTIDE SEQUENCE [LARGE SCALE GENOMIC DNA]</scope>
    <source>
        <strain evidence="2 3">FFPRI411160</strain>
    </source>
</reference>
<protein>
    <submittedName>
        <fullName evidence="2">Uncharacterized protein</fullName>
    </submittedName>
</protein>
<evidence type="ECO:0000313" key="2">
    <source>
        <dbReference type="EMBL" id="PAV20615.1"/>
    </source>
</evidence>
<feature type="signal peptide" evidence="1">
    <location>
        <begin position="1"/>
        <end position="20"/>
    </location>
</feature>
<proteinExistence type="predicted"/>
<keyword evidence="1" id="KW-0732">Signal</keyword>
<sequence>MYSRRSLALTLSFLLLRIQAIPIDSFYTTTNGLTQGLNLISDSLVNKGQEISNRDLLYNKRQDGAIGNIRTTVVSLPASSSTQTATAGIPEDTNAIGNIQTTAVPLSSTSGSINTAFAPDPDNTSPSTTAVLSSALGSVQGATVTVTVTVTSVSSVGTIETSVLPSASASLSGSSLIGTGFTSSLVTFESEPLSSGTAPPLSSGATGVSSSFVAQTTSISNQELPSTAVTSSLFDISSTSIATAVNTVTNQPSNVASSTVQLTTPAPAPITSSIDSSELAFLLTATIGQVQI</sequence>
<accession>A0A286UME1</accession>
<dbReference type="Proteomes" id="UP000217199">
    <property type="component" value="Unassembled WGS sequence"/>
</dbReference>
<evidence type="ECO:0000256" key="1">
    <source>
        <dbReference type="SAM" id="SignalP"/>
    </source>
</evidence>
<evidence type="ECO:0000313" key="3">
    <source>
        <dbReference type="Proteomes" id="UP000217199"/>
    </source>
</evidence>
<dbReference type="EMBL" id="NBII01000003">
    <property type="protein sequence ID" value="PAV20615.1"/>
    <property type="molecule type" value="Genomic_DNA"/>
</dbReference>
<organism evidence="2 3">
    <name type="scientific">Pyrrhoderma noxium</name>
    <dbReference type="NCBI Taxonomy" id="2282107"/>
    <lineage>
        <taxon>Eukaryota</taxon>
        <taxon>Fungi</taxon>
        <taxon>Dikarya</taxon>
        <taxon>Basidiomycota</taxon>
        <taxon>Agaricomycotina</taxon>
        <taxon>Agaricomycetes</taxon>
        <taxon>Hymenochaetales</taxon>
        <taxon>Hymenochaetaceae</taxon>
        <taxon>Pyrrhoderma</taxon>
    </lineage>
</organism>
<keyword evidence="3" id="KW-1185">Reference proteome</keyword>
<name>A0A286UME1_9AGAM</name>